<dbReference type="SMART" id="SM00028">
    <property type="entry name" value="TPR"/>
    <property type="match status" value="3"/>
</dbReference>
<feature type="repeat" description="TPR" evidence="3">
    <location>
        <begin position="506"/>
        <end position="539"/>
    </location>
</feature>
<comment type="caution">
    <text evidence="5">The sequence shown here is derived from an EMBL/GenBank/DDBJ whole genome shotgun (WGS) entry which is preliminary data.</text>
</comment>
<feature type="transmembrane region" description="Helical" evidence="4">
    <location>
        <begin position="350"/>
        <end position="371"/>
    </location>
</feature>
<feature type="repeat" description="TPR" evidence="3">
    <location>
        <begin position="542"/>
        <end position="575"/>
    </location>
</feature>
<proteinExistence type="predicted"/>
<feature type="transmembrane region" description="Helical" evidence="4">
    <location>
        <begin position="141"/>
        <end position="161"/>
    </location>
</feature>
<keyword evidence="1" id="KW-0677">Repeat</keyword>
<dbReference type="PROSITE" id="PS50005">
    <property type="entry name" value="TPR"/>
    <property type="match status" value="3"/>
</dbReference>
<dbReference type="PANTHER" id="PTHR44227:SF3">
    <property type="entry name" value="PROTEIN O-MANNOSYL-TRANSFERASE TMTC4"/>
    <property type="match status" value="1"/>
</dbReference>
<feature type="transmembrane region" description="Helical" evidence="4">
    <location>
        <begin position="407"/>
        <end position="423"/>
    </location>
</feature>
<feature type="transmembrane region" description="Helical" evidence="4">
    <location>
        <begin position="201"/>
        <end position="218"/>
    </location>
</feature>
<feature type="transmembrane region" description="Helical" evidence="4">
    <location>
        <begin position="273"/>
        <end position="297"/>
    </location>
</feature>
<evidence type="ECO:0000313" key="5">
    <source>
        <dbReference type="EMBL" id="CAH0996824.1"/>
    </source>
</evidence>
<keyword evidence="4" id="KW-0812">Transmembrane</keyword>
<feature type="transmembrane region" description="Helical" evidence="4">
    <location>
        <begin position="225"/>
        <end position="253"/>
    </location>
</feature>
<evidence type="ECO:0008006" key="7">
    <source>
        <dbReference type="Google" id="ProtNLM"/>
    </source>
</evidence>
<feature type="transmembrane region" description="Helical" evidence="4">
    <location>
        <begin position="66"/>
        <end position="85"/>
    </location>
</feature>
<evidence type="ECO:0000256" key="3">
    <source>
        <dbReference type="PROSITE-ProRule" id="PRU00339"/>
    </source>
</evidence>
<dbReference type="Proteomes" id="UP000837932">
    <property type="component" value="Unassembled WGS sequence"/>
</dbReference>
<feature type="transmembrane region" description="Helical" evidence="4">
    <location>
        <begin position="318"/>
        <end position="335"/>
    </location>
</feature>
<feature type="transmembrane region" description="Helical" evidence="4">
    <location>
        <begin position="430"/>
        <end position="448"/>
    </location>
</feature>
<keyword evidence="6" id="KW-1185">Reference proteome</keyword>
<feature type="transmembrane region" description="Helical" evidence="4">
    <location>
        <begin position="378"/>
        <end position="401"/>
    </location>
</feature>
<dbReference type="Pfam" id="PF13424">
    <property type="entry name" value="TPR_12"/>
    <property type="match status" value="1"/>
</dbReference>
<sequence>MYSRFPFVRLAKKLLYSQRRTQTHLIMAKNKQKTKQNTISQAPSLSQTGGFSAPKVSDNNFTMSPITVYITLAACVIIAFAAGFSNGFVNWDDQMYATENIMIQNPSFANLIRLLTVECALNYHPLTVASLWLNSALFGKAASSFIVVNTLIHLFNTFLIFRFSQQLTSNNTLVSFLVALFWGIHPMHVESVIWVSERKDVLYTMFFFLACIQYVKYLKTSEQKLLIYCFILFVLSCLSKAMAVVLPMVLLLIDYWFDKGFLTVKNITSKIPFFIVAVLFGALAVHVQGGGNLGGLLEKMTLDVALSDALSFGDRIKFGFYGFLVYIFKLFIPINQHNFYAYPNADQYGAIQYITAPIWSIVILGGAAFFYRRQKEVFFGIMFFFFTIVLVLQFLSVGGAILAERYAYIPYFGVFFMVFYWLNQKVASKNTLIVGSSIVAIIFMYLTYKQTLTYKDTGTLFANSYKYEPTSPVVNENLANHFGRSGEIDQVIRYGEYAASKGVQSYALMGALANAYYLKGNMPKALELYQKSIDNSPNHRKFVAYYNRGIANRDAGNFAQSAEDFTKAMELGQDKVAYLPLRAFANLKANKFKEAYDDYTKMITIGIAVDTAYNDRAVARYSLGDTEGAIKDLREVMKRNPNYKDARENLIKLGIQP</sequence>
<dbReference type="Pfam" id="PF13181">
    <property type="entry name" value="TPR_8"/>
    <property type="match status" value="1"/>
</dbReference>
<dbReference type="InterPro" id="IPR011990">
    <property type="entry name" value="TPR-like_helical_dom_sf"/>
</dbReference>
<evidence type="ECO:0000313" key="6">
    <source>
        <dbReference type="Proteomes" id="UP000837932"/>
    </source>
</evidence>
<dbReference type="InterPro" id="IPR052346">
    <property type="entry name" value="O-mannosyl-transferase_TMTC"/>
</dbReference>
<evidence type="ECO:0000256" key="4">
    <source>
        <dbReference type="SAM" id="Phobius"/>
    </source>
</evidence>
<dbReference type="PANTHER" id="PTHR44227">
    <property type="match status" value="1"/>
</dbReference>
<evidence type="ECO:0000256" key="1">
    <source>
        <dbReference type="ARBA" id="ARBA00022737"/>
    </source>
</evidence>
<dbReference type="SUPFAM" id="SSF48452">
    <property type="entry name" value="TPR-like"/>
    <property type="match status" value="1"/>
</dbReference>
<accession>A0ABM9AT46</accession>
<reference evidence="5" key="1">
    <citation type="submission" date="2021-12" db="EMBL/GenBank/DDBJ databases">
        <authorList>
            <person name="Rodrigo-Torres L."/>
            <person name="Arahal R. D."/>
            <person name="Lucena T."/>
        </authorList>
    </citation>
    <scope>NUCLEOTIDE SEQUENCE</scope>
    <source>
        <strain evidence="5">CECT 8858</strain>
    </source>
</reference>
<keyword evidence="2 3" id="KW-0802">TPR repeat</keyword>
<feature type="repeat" description="TPR" evidence="3">
    <location>
        <begin position="610"/>
        <end position="643"/>
    </location>
</feature>
<gene>
    <name evidence="5" type="ORF">EMA8858_02959</name>
</gene>
<dbReference type="Gene3D" id="1.25.40.10">
    <property type="entry name" value="Tetratricopeptide repeat domain"/>
    <property type="match status" value="2"/>
</dbReference>
<dbReference type="InterPro" id="IPR019734">
    <property type="entry name" value="TPR_rpt"/>
</dbReference>
<protein>
    <recommendedName>
        <fullName evidence="7">Tetratricopeptide repeat protein</fullName>
    </recommendedName>
</protein>
<keyword evidence="4" id="KW-1133">Transmembrane helix</keyword>
<name>A0ABM9AT46_9BACT</name>
<evidence type="ECO:0000256" key="2">
    <source>
        <dbReference type="ARBA" id="ARBA00022803"/>
    </source>
</evidence>
<dbReference type="EMBL" id="CAKLPY010000002">
    <property type="protein sequence ID" value="CAH0996824.1"/>
    <property type="molecule type" value="Genomic_DNA"/>
</dbReference>
<keyword evidence="4" id="KW-0472">Membrane</keyword>
<feature type="transmembrane region" description="Helical" evidence="4">
    <location>
        <begin position="173"/>
        <end position="195"/>
    </location>
</feature>
<organism evidence="5 6">
    <name type="scientific">Emticicia aquatica</name>
    <dbReference type="NCBI Taxonomy" id="1681835"/>
    <lineage>
        <taxon>Bacteria</taxon>
        <taxon>Pseudomonadati</taxon>
        <taxon>Bacteroidota</taxon>
        <taxon>Cytophagia</taxon>
        <taxon>Cytophagales</taxon>
        <taxon>Leadbetterellaceae</taxon>
        <taxon>Emticicia</taxon>
    </lineage>
</organism>